<dbReference type="InterPro" id="IPR008841">
    <property type="entry name" value="Siphovirus-type_tail_N"/>
</dbReference>
<evidence type="ECO:0000313" key="2">
    <source>
        <dbReference type="EMBL" id="MDY0395436.1"/>
    </source>
</evidence>
<dbReference type="InterPro" id="IPR006520">
    <property type="entry name" value="Dit_BPSPP_N"/>
</dbReference>
<sequence>MYNLTFNSVRKDYVRILERGRPYWAPRNVNILEVTGMDGGYVSDVTSKAITIPIKLRIEADGREDLQTKTEDLANWLLTEKAEELIFDSQPNRSFFAIVNGEIEVNEIVSFAIASFEFICPDPFKYGPEQTEEFPSDVLQLTYDGTAEADPVFNLQVTKPITFAMVQNDLDEYMLIGEPTDVDTEVVDEKTTIFDEVGDTLDSWDETSASQGSFIRGSRGIQVQSYGTGDAWHGPGLMKTLTTPIQDFELEFFINVRTERVDMPFRLSTNFYDEQMNEIGMLRVWDKSPKRMQKNAEGRIGEYLSQYENYLISDRNYHIPDQRVWSGILRVTREGNTITMYVARISQAGNHIESIRQVYVDNAKEYAGKLKYVRIDAAKYGEFDKPNEAGINRVKLSSLKRATIDQTPYIARPGDTITFDHKNEEILINGEDRKDLKDFGGSFF</sequence>
<dbReference type="Pfam" id="PF05709">
    <property type="entry name" value="Sipho_tail"/>
    <property type="match status" value="1"/>
</dbReference>
<organism evidence="2 3">
    <name type="scientific">Tigheibacillus halophilus</name>
    <dbReference type="NCBI Taxonomy" id="361280"/>
    <lineage>
        <taxon>Bacteria</taxon>
        <taxon>Bacillati</taxon>
        <taxon>Bacillota</taxon>
        <taxon>Bacilli</taxon>
        <taxon>Bacillales</taxon>
        <taxon>Bacillaceae</taxon>
        <taxon>Tigheibacillus</taxon>
    </lineage>
</organism>
<reference evidence="2 3" key="1">
    <citation type="submission" date="2023-10" db="EMBL/GenBank/DDBJ databases">
        <title>Virgibacillus halophilus 5B73C genome.</title>
        <authorList>
            <person name="Miliotis G."/>
            <person name="Sengupta P."/>
            <person name="Hameed A."/>
            <person name="Chuvochina M."/>
            <person name="Mcdonagh F."/>
            <person name="Simpson A.C."/>
            <person name="Singh N.K."/>
            <person name="Rekha P.D."/>
            <person name="Raman K."/>
            <person name="Hugenholtz P."/>
            <person name="Venkateswaran K."/>
        </authorList>
    </citation>
    <scope>NUCLEOTIDE SEQUENCE [LARGE SCALE GENOMIC DNA]</scope>
    <source>
        <strain evidence="2 3">5B73C</strain>
    </source>
</reference>
<protein>
    <submittedName>
        <fullName evidence="2">Phage tail family protein</fullName>
    </submittedName>
</protein>
<dbReference type="EMBL" id="JAWDIP010000003">
    <property type="protein sequence ID" value="MDY0395436.1"/>
    <property type="molecule type" value="Genomic_DNA"/>
</dbReference>
<comment type="caution">
    <text evidence="2">The sequence shown here is derived from an EMBL/GenBank/DDBJ whole genome shotgun (WGS) entry which is preliminary data.</text>
</comment>
<dbReference type="Proteomes" id="UP001281447">
    <property type="component" value="Unassembled WGS sequence"/>
</dbReference>
<dbReference type="NCBIfam" id="TIGR01633">
    <property type="entry name" value="phi3626_gp14_N"/>
    <property type="match status" value="1"/>
</dbReference>
<accession>A0ABU5C7W8</accession>
<proteinExistence type="predicted"/>
<dbReference type="Gene3D" id="2.40.30.200">
    <property type="match status" value="1"/>
</dbReference>
<evidence type="ECO:0000259" key="1">
    <source>
        <dbReference type="Pfam" id="PF05709"/>
    </source>
</evidence>
<evidence type="ECO:0000313" key="3">
    <source>
        <dbReference type="Proteomes" id="UP001281447"/>
    </source>
</evidence>
<name>A0ABU5C7W8_9BACI</name>
<keyword evidence="3" id="KW-1185">Reference proteome</keyword>
<feature type="domain" description="Siphovirus-type tail component RIFT-related" evidence="1">
    <location>
        <begin position="20"/>
        <end position="120"/>
    </location>
</feature>
<gene>
    <name evidence="2" type="ORF">RWE15_14545</name>
</gene>